<feature type="compositionally biased region" description="Basic and acidic residues" evidence="1">
    <location>
        <begin position="136"/>
        <end position="151"/>
    </location>
</feature>
<keyword evidence="5" id="KW-1185">Reference proteome</keyword>
<evidence type="ECO:0000256" key="2">
    <source>
        <dbReference type="SAM" id="Phobius"/>
    </source>
</evidence>
<keyword evidence="2" id="KW-0812">Transmembrane</keyword>
<feature type="transmembrane region" description="Helical" evidence="2">
    <location>
        <begin position="12"/>
        <end position="32"/>
    </location>
</feature>
<accession>A0AA88UJP0</accession>
<dbReference type="InterPro" id="IPR008480">
    <property type="entry name" value="DUF761_pln"/>
</dbReference>
<dbReference type="Pfam" id="PF05553">
    <property type="entry name" value="DUF761"/>
    <property type="match status" value="1"/>
</dbReference>
<feature type="region of interest" description="Disordered" evidence="1">
    <location>
        <begin position="71"/>
        <end position="101"/>
    </location>
</feature>
<dbReference type="Proteomes" id="UP001187471">
    <property type="component" value="Unassembled WGS sequence"/>
</dbReference>
<feature type="domain" description="DUF4408" evidence="3">
    <location>
        <begin position="4"/>
        <end position="35"/>
    </location>
</feature>
<evidence type="ECO:0000259" key="3">
    <source>
        <dbReference type="Pfam" id="PF14364"/>
    </source>
</evidence>
<evidence type="ECO:0000313" key="5">
    <source>
        <dbReference type="Proteomes" id="UP001187471"/>
    </source>
</evidence>
<keyword evidence="2" id="KW-0472">Membrane</keyword>
<name>A0AA88UJP0_9ASTE</name>
<dbReference type="InterPro" id="IPR025520">
    <property type="entry name" value="DUF4408"/>
</dbReference>
<dbReference type="Pfam" id="PF14364">
    <property type="entry name" value="DUF4408"/>
    <property type="match status" value="1"/>
</dbReference>
<feature type="region of interest" description="Disordered" evidence="1">
    <location>
        <begin position="166"/>
        <end position="198"/>
    </location>
</feature>
<dbReference type="PANTHER" id="PTHR33098">
    <property type="entry name" value="COTTON FIBER (DUF761)"/>
    <property type="match status" value="1"/>
</dbReference>
<dbReference type="EMBL" id="JAVXUO010000976">
    <property type="protein sequence ID" value="KAK2987539.1"/>
    <property type="molecule type" value="Genomic_DNA"/>
</dbReference>
<proteinExistence type="predicted"/>
<evidence type="ECO:0000313" key="4">
    <source>
        <dbReference type="EMBL" id="KAK2987539.1"/>
    </source>
</evidence>
<dbReference type="AlphaFoldDB" id="A0AA88UJP0"/>
<gene>
    <name evidence="4" type="ORF">RJ640_021593</name>
</gene>
<protein>
    <recommendedName>
        <fullName evidence="3">DUF4408 domain-containing protein</fullName>
    </recommendedName>
</protein>
<comment type="caution">
    <text evidence="4">The sequence shown here is derived from an EMBL/GenBank/DDBJ whole genome shotgun (WGS) entry which is preliminary data.</text>
</comment>
<organism evidence="4 5">
    <name type="scientific">Escallonia rubra</name>
    <dbReference type="NCBI Taxonomy" id="112253"/>
    <lineage>
        <taxon>Eukaryota</taxon>
        <taxon>Viridiplantae</taxon>
        <taxon>Streptophyta</taxon>
        <taxon>Embryophyta</taxon>
        <taxon>Tracheophyta</taxon>
        <taxon>Spermatophyta</taxon>
        <taxon>Magnoliopsida</taxon>
        <taxon>eudicotyledons</taxon>
        <taxon>Gunneridae</taxon>
        <taxon>Pentapetalae</taxon>
        <taxon>asterids</taxon>
        <taxon>campanulids</taxon>
        <taxon>Escalloniales</taxon>
        <taxon>Escalloniaceae</taxon>
        <taxon>Escallonia</taxon>
    </lineage>
</organism>
<feature type="compositionally biased region" description="Basic and acidic residues" evidence="1">
    <location>
        <begin position="182"/>
        <end position="196"/>
    </location>
</feature>
<sequence length="250" mass="27909">MVTSMWASMASWFTPAILFCVLNLVIGTIFVASKFKPRSHQRHHQLGGDNTPQLGREPSLLDRAISINLLHKYDQPGPSPSDSRNPDPQNDPPQPVQAPSLLERVKSVKFSSFKFEIYDPSRPDTHYSDPGSDRNQASDHHVARSKSDRLGETPVRAQAKLKKSVRAQAKLKKSASASFADGHMEEEQTEEIDRRRPATVRVGEAASFGDDEGVDAKADDFISKFKQQLKLQRVDSLVRYKEMLGRGTGK</sequence>
<keyword evidence="2" id="KW-1133">Transmembrane helix</keyword>
<reference evidence="4" key="1">
    <citation type="submission" date="2022-12" db="EMBL/GenBank/DDBJ databases">
        <title>Draft genome assemblies for two species of Escallonia (Escalloniales).</title>
        <authorList>
            <person name="Chanderbali A."/>
            <person name="Dervinis C."/>
            <person name="Anghel I."/>
            <person name="Soltis D."/>
            <person name="Soltis P."/>
            <person name="Zapata F."/>
        </authorList>
    </citation>
    <scope>NUCLEOTIDE SEQUENCE</scope>
    <source>
        <strain evidence="4">UCBG92.1500</strain>
        <tissue evidence="4">Leaf</tissue>
    </source>
</reference>
<evidence type="ECO:0000256" key="1">
    <source>
        <dbReference type="SAM" id="MobiDB-lite"/>
    </source>
</evidence>
<dbReference type="PANTHER" id="PTHR33098:SF57">
    <property type="entry name" value="DUF4408 DOMAIN PROTEIN"/>
    <property type="match status" value="1"/>
</dbReference>
<feature type="region of interest" description="Disordered" evidence="1">
    <location>
        <begin position="119"/>
        <end position="154"/>
    </location>
</feature>